<feature type="domain" description="Aminoglycoside phosphotransferase" evidence="1">
    <location>
        <begin position="52"/>
        <end position="231"/>
    </location>
</feature>
<evidence type="ECO:0000259" key="1">
    <source>
        <dbReference type="Pfam" id="PF01636"/>
    </source>
</evidence>
<keyword evidence="3" id="KW-1185">Reference proteome</keyword>
<dbReference type="AlphaFoldDB" id="A0AAX6MCY6"/>
<protein>
    <recommendedName>
        <fullName evidence="1">Aminoglycoside phosphotransferase domain-containing protein</fullName>
    </recommendedName>
</protein>
<dbReference type="Proteomes" id="UP001369815">
    <property type="component" value="Unassembled WGS sequence"/>
</dbReference>
<proteinExistence type="predicted"/>
<accession>A0AAX6MCY6</accession>
<evidence type="ECO:0000313" key="2">
    <source>
        <dbReference type="EMBL" id="KAK6950051.1"/>
    </source>
</evidence>
<dbReference type="Pfam" id="PF01636">
    <property type="entry name" value="APH"/>
    <property type="match status" value="1"/>
</dbReference>
<organism evidence="2 3">
    <name type="scientific">Daldinia eschscholtzii</name>
    <dbReference type="NCBI Taxonomy" id="292717"/>
    <lineage>
        <taxon>Eukaryota</taxon>
        <taxon>Fungi</taxon>
        <taxon>Dikarya</taxon>
        <taxon>Ascomycota</taxon>
        <taxon>Pezizomycotina</taxon>
        <taxon>Sordariomycetes</taxon>
        <taxon>Xylariomycetidae</taxon>
        <taxon>Xylariales</taxon>
        <taxon>Hypoxylaceae</taxon>
        <taxon>Daldinia</taxon>
    </lineage>
</organism>
<comment type="caution">
    <text evidence="2">The sequence shown here is derived from an EMBL/GenBank/DDBJ whole genome shotgun (WGS) entry which is preliminary data.</text>
</comment>
<dbReference type="InterPro" id="IPR011009">
    <property type="entry name" value="Kinase-like_dom_sf"/>
</dbReference>
<evidence type="ECO:0000313" key="3">
    <source>
        <dbReference type="Proteomes" id="UP001369815"/>
    </source>
</evidence>
<dbReference type="EMBL" id="JBANMG010000008">
    <property type="protein sequence ID" value="KAK6950051.1"/>
    <property type="molecule type" value="Genomic_DNA"/>
</dbReference>
<dbReference type="SUPFAM" id="SSF56112">
    <property type="entry name" value="Protein kinase-like (PK-like)"/>
    <property type="match status" value="1"/>
</dbReference>
<dbReference type="InterPro" id="IPR002575">
    <property type="entry name" value="Aminoglycoside_PTrfase"/>
</dbReference>
<sequence>MEGEPKDSGVSFAPFFDRCKLPTSVKYDCDTFVRNRYSEPARPAPFQGYCSYTVFVGERIVVQFRPLAHKLDLSITNAACKIFGPLAPETEFLGELGSTGLYVFSMRRIPGVSLADLRVETKALQARSQREQIVRDFAHLQATSWGYAISQGGVREKRMVGSSLRWRMELMAKNLPSRFRSIARSVLADLPEIEALPWTLSHGDFLPSNVMVDPKSGELLGLLDWAEAEYLPFGVGMYGLQELLGEDKDGHFVYYPEAKHLRNLFWAELLSQLPELSQNPRRVVLIRKAQILGIFLWHGIAFDDGRLDRTVQEGKDDGEIERLDAFLLSRSGIRPQKLRSFTPFMNSPVSFIRGLLSGKVC</sequence>
<name>A0AAX6MCY6_9PEZI</name>
<gene>
    <name evidence="2" type="ORF">Daesc_008374</name>
</gene>
<dbReference type="Gene3D" id="3.90.1200.10">
    <property type="match status" value="1"/>
</dbReference>
<reference evidence="2 3" key="1">
    <citation type="journal article" date="2024" name="Front Chem Biol">
        <title>Unveiling the potential of Daldinia eschscholtzii MFLUCC 19-0629 through bioactivity and bioinformatics studies for enhanced sustainable agriculture production.</title>
        <authorList>
            <person name="Brooks S."/>
            <person name="Weaver J.A."/>
            <person name="Klomchit A."/>
            <person name="Alharthi S.A."/>
            <person name="Onlamun T."/>
            <person name="Nurani R."/>
            <person name="Vong T.K."/>
            <person name="Alberti F."/>
            <person name="Greco C."/>
        </authorList>
    </citation>
    <scope>NUCLEOTIDE SEQUENCE [LARGE SCALE GENOMIC DNA]</scope>
    <source>
        <strain evidence="2">MFLUCC 19-0629</strain>
    </source>
</reference>